<dbReference type="EMBL" id="VITT01000010">
    <property type="protein sequence ID" value="TWB56662.1"/>
    <property type="molecule type" value="Genomic_DNA"/>
</dbReference>
<dbReference type="Gene3D" id="1.25.40.10">
    <property type="entry name" value="Tetratricopeptide repeat domain"/>
    <property type="match status" value="2"/>
</dbReference>
<reference evidence="4 5" key="1">
    <citation type="submission" date="2019-06" db="EMBL/GenBank/DDBJ databases">
        <title>Genomic Encyclopedia of Type Strains, Phase IV (KMG-V): Genome sequencing to study the core and pangenomes of soil and plant-associated prokaryotes.</title>
        <authorList>
            <person name="Whitman W."/>
        </authorList>
    </citation>
    <scope>NUCLEOTIDE SEQUENCE [LARGE SCALE GENOMIC DNA]</scope>
    <source>
        <strain evidence="4 5">BR 11140</strain>
    </source>
</reference>
<evidence type="ECO:0000256" key="1">
    <source>
        <dbReference type="ARBA" id="ARBA00022737"/>
    </source>
</evidence>
<dbReference type="PANTHER" id="PTHR45586:SF1">
    <property type="entry name" value="LIPOPOLYSACCHARIDE ASSEMBLY PROTEIN B"/>
    <property type="match status" value="1"/>
</dbReference>
<keyword evidence="1" id="KW-0677">Repeat</keyword>
<feature type="region of interest" description="Disordered" evidence="3">
    <location>
        <begin position="216"/>
        <end position="238"/>
    </location>
</feature>
<dbReference type="PANTHER" id="PTHR45586">
    <property type="entry name" value="TPR REPEAT-CONTAINING PROTEIN PA4667"/>
    <property type="match status" value="1"/>
</dbReference>
<evidence type="ECO:0000313" key="4">
    <source>
        <dbReference type="EMBL" id="TWB56662.1"/>
    </source>
</evidence>
<keyword evidence="2" id="KW-0802">TPR repeat</keyword>
<sequence length="808" mass="89559">MLIEKEHFSLFESIGNNCEFGIFQRNLGFDPPGLFRNVGYLSPQQIIRCIANGLDKMFDAGTYKYVLPEGWSDWRLDCHIYGLGFHSRIPKEVEEGSDEWKKLTKTNIAQFKFLKNKFLDDLEDGEKIFVYRFKGFWDDSVAIDLLNAIRQHGTGKLLYVYENPLEKAPTFQIKSDGLLQASIHRLSNENPPQIDFDAWLKICRTALTVIKGIPSSEISSSSPEEDASLSVAPGSDDPALILDTAEKAAMEEEKRRNWPALLGLSQKMRLRFPAAVAAYRLEAKAQMELGRLPAAETLLNVALHLSAEDPALLRLRAELATRGGDAALALARWQLLAHLHPDSPTTVLDLAEAYQAAHQYDMADEQLVIAMDRAPGSASLAIKWALLALRRGNHEAALDRWQVVRDRFPDESEGYAAAGHNLRSIGRYEEADAVVEQGLARLPEHRELLTSHAWTATVKRDWPEAERRWRRVQGHWPTDGAMVKALADAIEQQGRRDEAEQLLREGMEALPDNPSIATALAERVLKRGDWSNAIDHFRAIITRFPDQARPYAAIGHALRVLRLYGEADKYTELGLARFPGHFDLLVSHAWTAKARGDWEQVAERWQIVRSSFPKAALAISSLAEALEKLGRAEEAEALLAQARTDIPNDQGIAETFAILATQAADWPAAIDRWQDVVTRFPKSGHGYHQLALALKKTGDMQGAERILDAGVAVAPDDVVLLMEHAWSASLRADWPEAIHRWEALAARIPDAVTGNDSAFATHSGAIQDGLTHARLGAEEAPSPDTGRVDAASGCPSPGDTVDGPRGHD</sequence>
<dbReference type="Proteomes" id="UP000318050">
    <property type="component" value="Unassembled WGS sequence"/>
</dbReference>
<dbReference type="SUPFAM" id="SSF48452">
    <property type="entry name" value="TPR-like"/>
    <property type="match status" value="2"/>
</dbReference>
<name>A0A560IC88_9PROT</name>
<feature type="region of interest" description="Disordered" evidence="3">
    <location>
        <begin position="777"/>
        <end position="808"/>
    </location>
</feature>
<protein>
    <submittedName>
        <fullName evidence="4">Flp pilus assembly protein TadD</fullName>
    </submittedName>
</protein>
<dbReference type="InterPro" id="IPR019734">
    <property type="entry name" value="TPR_rpt"/>
</dbReference>
<gene>
    <name evidence="4" type="ORF">FBZ92_11083</name>
</gene>
<evidence type="ECO:0000256" key="3">
    <source>
        <dbReference type="SAM" id="MobiDB-lite"/>
    </source>
</evidence>
<dbReference type="SMART" id="SM00028">
    <property type="entry name" value="TPR"/>
    <property type="match status" value="8"/>
</dbReference>
<proteinExistence type="predicted"/>
<dbReference type="InterPro" id="IPR011990">
    <property type="entry name" value="TPR-like_helical_dom_sf"/>
</dbReference>
<evidence type="ECO:0000313" key="5">
    <source>
        <dbReference type="Proteomes" id="UP000318050"/>
    </source>
</evidence>
<organism evidence="4 5">
    <name type="scientific">Nitrospirillum amazonense</name>
    <dbReference type="NCBI Taxonomy" id="28077"/>
    <lineage>
        <taxon>Bacteria</taxon>
        <taxon>Pseudomonadati</taxon>
        <taxon>Pseudomonadota</taxon>
        <taxon>Alphaproteobacteria</taxon>
        <taxon>Rhodospirillales</taxon>
        <taxon>Azospirillaceae</taxon>
        <taxon>Nitrospirillum</taxon>
    </lineage>
</organism>
<evidence type="ECO:0000256" key="2">
    <source>
        <dbReference type="ARBA" id="ARBA00022803"/>
    </source>
</evidence>
<dbReference type="AlphaFoldDB" id="A0A560IC88"/>
<dbReference type="Pfam" id="PF13432">
    <property type="entry name" value="TPR_16"/>
    <property type="match status" value="2"/>
</dbReference>
<dbReference type="InterPro" id="IPR051012">
    <property type="entry name" value="CellSynth/LPSAsmb/PSIAsmb"/>
</dbReference>
<comment type="caution">
    <text evidence="4">The sequence shown here is derived from an EMBL/GenBank/DDBJ whole genome shotgun (WGS) entry which is preliminary data.</text>
</comment>
<accession>A0A560IC88</accession>
<dbReference type="OrthoDB" id="7286781at2"/>